<dbReference type="PANTHER" id="PTHR30098">
    <property type="entry name" value="LEUCYL/PHENYLALANYL-TRNA--PROTEIN TRANSFERASE"/>
    <property type="match status" value="1"/>
</dbReference>
<comment type="subcellular location">
    <subcellularLocation>
        <location evidence="4">Cytoplasm</location>
    </subcellularLocation>
</comment>
<evidence type="ECO:0000313" key="5">
    <source>
        <dbReference type="EMBL" id="KLN59543.1"/>
    </source>
</evidence>
<proteinExistence type="inferred from homology"/>
<comment type="catalytic activity">
    <reaction evidence="4">
        <text>N-terminal L-lysyl-[protein] + L-leucyl-tRNA(Leu) = N-terminal L-leucyl-L-lysyl-[protein] + tRNA(Leu) + H(+)</text>
        <dbReference type="Rhea" id="RHEA:12340"/>
        <dbReference type="Rhea" id="RHEA-COMP:9613"/>
        <dbReference type="Rhea" id="RHEA-COMP:9622"/>
        <dbReference type="Rhea" id="RHEA-COMP:12670"/>
        <dbReference type="Rhea" id="RHEA-COMP:12671"/>
        <dbReference type="ChEBI" id="CHEBI:15378"/>
        <dbReference type="ChEBI" id="CHEBI:65249"/>
        <dbReference type="ChEBI" id="CHEBI:78442"/>
        <dbReference type="ChEBI" id="CHEBI:78494"/>
        <dbReference type="ChEBI" id="CHEBI:133043"/>
        <dbReference type="EC" id="2.3.2.6"/>
    </reaction>
</comment>
<dbReference type="PATRIC" id="fig|1489064.4.peg.356"/>
<organism evidence="5 6">
    <name type="scientific">Kiloniella spongiae</name>
    <dbReference type="NCBI Taxonomy" id="1489064"/>
    <lineage>
        <taxon>Bacteria</taxon>
        <taxon>Pseudomonadati</taxon>
        <taxon>Pseudomonadota</taxon>
        <taxon>Alphaproteobacteria</taxon>
        <taxon>Rhodospirillales</taxon>
        <taxon>Kiloniellaceae</taxon>
        <taxon>Kiloniella</taxon>
    </lineage>
</organism>
<comment type="function">
    <text evidence="4">Functions in the N-end rule pathway of protein degradation where it conjugates Leu, Phe and, less efficiently, Met from aminoacyl-tRNAs to the N-termini of proteins containing an N-terminal arginine or lysine.</text>
</comment>
<dbReference type="InterPro" id="IPR004616">
    <property type="entry name" value="Leu/Phe-tRNA_Trfase"/>
</dbReference>
<protein>
    <recommendedName>
        <fullName evidence="4">Leucyl/phenylalanyl-tRNA--protein transferase</fullName>
        <ecNumber evidence="4">2.3.2.6</ecNumber>
    </recommendedName>
    <alternativeName>
        <fullName evidence="4">L/F-transferase</fullName>
    </alternativeName>
    <alternativeName>
        <fullName evidence="4">Leucyltransferase</fullName>
    </alternativeName>
    <alternativeName>
        <fullName evidence="4">Phenyalanyltransferase</fullName>
    </alternativeName>
</protein>
<dbReference type="FunFam" id="3.40.630.70:FF:000001">
    <property type="entry name" value="Leucyl/phenylalanyl-tRNA--protein transferase"/>
    <property type="match status" value="1"/>
</dbReference>
<dbReference type="SUPFAM" id="SSF55729">
    <property type="entry name" value="Acyl-CoA N-acyltransferases (Nat)"/>
    <property type="match status" value="1"/>
</dbReference>
<keyword evidence="1 4" id="KW-0963">Cytoplasm</keyword>
<comment type="similarity">
    <text evidence="4">Belongs to the L/F-transferase family.</text>
</comment>
<sequence length="222" mass="25281">MEITADLLLKAYTIGVFPMAESHDSLDLHWIDPENRGILPLDKIHISRSLRKTLKRKPFEVRCNTAFSDVLEMCAATTSQRPDTWINPLIKKIYTQLHERGFAHSVECWLDGKLVGGLYGVSLGGAFFGESMFSRRSDASKVALIHLAARLIKGNYNLLDTQFTTEHLSQFGTIEIEREIYKRCLFEAMQAPARFPLELSEIELFDFIESCKGNRSTVYTDD</sequence>
<dbReference type="GO" id="GO:0005737">
    <property type="term" value="C:cytoplasm"/>
    <property type="evidence" value="ECO:0007669"/>
    <property type="project" value="UniProtKB-SubCell"/>
</dbReference>
<keyword evidence="2 4" id="KW-0808">Transferase</keyword>
<dbReference type="GO" id="GO:0008914">
    <property type="term" value="F:leucyl-tRNA--protein transferase activity"/>
    <property type="evidence" value="ECO:0007669"/>
    <property type="project" value="UniProtKB-UniRule"/>
</dbReference>
<dbReference type="InterPro" id="IPR016181">
    <property type="entry name" value="Acyl_CoA_acyltransferase"/>
</dbReference>
<dbReference type="OrthoDB" id="9790282at2"/>
<comment type="catalytic activity">
    <reaction evidence="4">
        <text>N-terminal L-arginyl-[protein] + L-leucyl-tRNA(Leu) = N-terminal L-leucyl-L-arginyl-[protein] + tRNA(Leu) + H(+)</text>
        <dbReference type="Rhea" id="RHEA:50416"/>
        <dbReference type="Rhea" id="RHEA-COMP:9613"/>
        <dbReference type="Rhea" id="RHEA-COMP:9622"/>
        <dbReference type="Rhea" id="RHEA-COMP:12672"/>
        <dbReference type="Rhea" id="RHEA-COMP:12673"/>
        <dbReference type="ChEBI" id="CHEBI:15378"/>
        <dbReference type="ChEBI" id="CHEBI:64719"/>
        <dbReference type="ChEBI" id="CHEBI:78442"/>
        <dbReference type="ChEBI" id="CHEBI:78494"/>
        <dbReference type="ChEBI" id="CHEBI:133044"/>
        <dbReference type="EC" id="2.3.2.6"/>
    </reaction>
</comment>
<dbReference type="NCBIfam" id="TIGR00667">
    <property type="entry name" value="aat"/>
    <property type="match status" value="1"/>
</dbReference>
<evidence type="ECO:0000256" key="3">
    <source>
        <dbReference type="ARBA" id="ARBA00023315"/>
    </source>
</evidence>
<keyword evidence="3 4" id="KW-0012">Acyltransferase</keyword>
<dbReference type="HAMAP" id="MF_00688">
    <property type="entry name" value="Leu_Phe_trans"/>
    <property type="match status" value="1"/>
</dbReference>
<evidence type="ECO:0000256" key="1">
    <source>
        <dbReference type="ARBA" id="ARBA00022490"/>
    </source>
</evidence>
<accession>A0A0H2MB51</accession>
<dbReference type="Gene3D" id="3.40.630.70">
    <property type="entry name" value="Leucyl/phenylalanyl-tRNA-protein transferase, C-terminal domain"/>
    <property type="match status" value="1"/>
</dbReference>
<comment type="caution">
    <text evidence="5">The sequence shown here is derived from an EMBL/GenBank/DDBJ whole genome shotgun (WGS) entry which is preliminary data.</text>
</comment>
<dbReference type="Pfam" id="PF03588">
    <property type="entry name" value="Leu_Phe_trans"/>
    <property type="match status" value="1"/>
</dbReference>
<dbReference type="STRING" id="1489064.WH96_16845"/>
<evidence type="ECO:0000256" key="2">
    <source>
        <dbReference type="ARBA" id="ARBA00022679"/>
    </source>
</evidence>
<name>A0A0H2MB51_9PROT</name>
<dbReference type="EC" id="2.3.2.6" evidence="4"/>
<dbReference type="Proteomes" id="UP000035444">
    <property type="component" value="Unassembled WGS sequence"/>
</dbReference>
<dbReference type="PANTHER" id="PTHR30098:SF2">
    <property type="entry name" value="LEUCYL_PHENYLALANYL-TRNA--PROTEIN TRANSFERASE"/>
    <property type="match status" value="1"/>
</dbReference>
<reference evidence="5 6" key="1">
    <citation type="submission" date="2015-03" db="EMBL/GenBank/DDBJ databases">
        <title>Genome Sequence of Kiloniella spongiae MEBiC09566, isolated from a marine sponge.</title>
        <authorList>
            <person name="Shao Z."/>
            <person name="Wang L."/>
            <person name="Li X."/>
        </authorList>
    </citation>
    <scope>NUCLEOTIDE SEQUENCE [LARGE SCALE GENOMIC DNA]</scope>
    <source>
        <strain evidence="5 6">MEBiC09566</strain>
    </source>
</reference>
<evidence type="ECO:0000313" key="6">
    <source>
        <dbReference type="Proteomes" id="UP000035444"/>
    </source>
</evidence>
<dbReference type="GO" id="GO:0030163">
    <property type="term" value="P:protein catabolic process"/>
    <property type="evidence" value="ECO:0007669"/>
    <property type="project" value="UniProtKB-UniRule"/>
</dbReference>
<dbReference type="RefSeq" id="WP_047765393.1">
    <property type="nucleotide sequence ID" value="NZ_LAQL01000013.1"/>
</dbReference>
<dbReference type="AlphaFoldDB" id="A0A0H2MB51"/>
<comment type="catalytic activity">
    <reaction evidence="4">
        <text>L-phenylalanyl-tRNA(Phe) + an N-terminal L-alpha-aminoacyl-[protein] = an N-terminal L-phenylalanyl-L-alpha-aminoacyl-[protein] + tRNA(Phe)</text>
        <dbReference type="Rhea" id="RHEA:43632"/>
        <dbReference type="Rhea" id="RHEA-COMP:9668"/>
        <dbReference type="Rhea" id="RHEA-COMP:9699"/>
        <dbReference type="Rhea" id="RHEA-COMP:10636"/>
        <dbReference type="Rhea" id="RHEA-COMP:10637"/>
        <dbReference type="ChEBI" id="CHEBI:78442"/>
        <dbReference type="ChEBI" id="CHEBI:78531"/>
        <dbReference type="ChEBI" id="CHEBI:78597"/>
        <dbReference type="ChEBI" id="CHEBI:83561"/>
        <dbReference type="EC" id="2.3.2.6"/>
    </reaction>
</comment>
<dbReference type="InterPro" id="IPR042203">
    <property type="entry name" value="Leu/Phe-tRNA_Trfase_C"/>
</dbReference>
<evidence type="ECO:0000256" key="4">
    <source>
        <dbReference type="HAMAP-Rule" id="MF_00688"/>
    </source>
</evidence>
<dbReference type="EMBL" id="LAQL01000013">
    <property type="protein sequence ID" value="KLN59543.1"/>
    <property type="molecule type" value="Genomic_DNA"/>
</dbReference>
<gene>
    <name evidence="4" type="primary">aat</name>
    <name evidence="5" type="ORF">WH96_16845</name>
</gene>
<keyword evidence="6" id="KW-1185">Reference proteome</keyword>